<name>A0A4V2W0Z7_9PROT</name>
<gene>
    <name evidence="8" type="ORF">EDC63_12210</name>
</gene>
<feature type="transmembrane region" description="Helical" evidence="7">
    <location>
        <begin position="182"/>
        <end position="200"/>
    </location>
</feature>
<comment type="caution">
    <text evidence="8">The sequence shown here is derived from an EMBL/GenBank/DDBJ whole genome shotgun (WGS) entry which is preliminary data.</text>
</comment>
<organism evidence="8 9">
    <name type="scientific">Sulfurirhabdus autotrophica</name>
    <dbReference type="NCBI Taxonomy" id="1706046"/>
    <lineage>
        <taxon>Bacteria</taxon>
        <taxon>Pseudomonadati</taxon>
        <taxon>Pseudomonadota</taxon>
        <taxon>Betaproteobacteria</taxon>
        <taxon>Nitrosomonadales</taxon>
        <taxon>Sulfuricellaceae</taxon>
        <taxon>Sulfurirhabdus</taxon>
    </lineage>
</organism>
<evidence type="ECO:0000313" key="9">
    <source>
        <dbReference type="Proteomes" id="UP000295367"/>
    </source>
</evidence>
<dbReference type="InterPro" id="IPR002771">
    <property type="entry name" value="Multi_antbiot-R_MarC"/>
</dbReference>
<accession>A0A4V2W0Z7</accession>
<evidence type="ECO:0000256" key="1">
    <source>
        <dbReference type="ARBA" id="ARBA00004651"/>
    </source>
</evidence>
<dbReference type="Proteomes" id="UP000295367">
    <property type="component" value="Unassembled WGS sequence"/>
</dbReference>
<comment type="similarity">
    <text evidence="2 7">Belongs to the UPF0056 (MarC) family.</text>
</comment>
<dbReference type="RefSeq" id="WP_124948209.1">
    <property type="nucleotide sequence ID" value="NZ_BHVT01000077.1"/>
</dbReference>
<feature type="transmembrane region" description="Helical" evidence="7">
    <location>
        <begin position="42"/>
        <end position="61"/>
    </location>
</feature>
<dbReference type="AlphaFoldDB" id="A0A4V2W0Z7"/>
<keyword evidence="3" id="KW-1003">Cell membrane</keyword>
<feature type="transmembrane region" description="Helical" evidence="7">
    <location>
        <begin position="12"/>
        <end position="30"/>
    </location>
</feature>
<protein>
    <recommendedName>
        <fullName evidence="7">UPF0056 membrane protein</fullName>
    </recommendedName>
</protein>
<dbReference type="Pfam" id="PF01914">
    <property type="entry name" value="MarC"/>
    <property type="match status" value="1"/>
</dbReference>
<reference evidence="8 9" key="1">
    <citation type="submission" date="2019-03" db="EMBL/GenBank/DDBJ databases">
        <title>Genomic Encyclopedia of Type Strains, Phase IV (KMG-IV): sequencing the most valuable type-strain genomes for metagenomic binning, comparative biology and taxonomic classification.</title>
        <authorList>
            <person name="Goeker M."/>
        </authorList>
    </citation>
    <scope>NUCLEOTIDE SEQUENCE [LARGE SCALE GENOMIC DNA]</scope>
    <source>
        <strain evidence="8 9">DSM 100309</strain>
    </source>
</reference>
<evidence type="ECO:0000256" key="7">
    <source>
        <dbReference type="RuleBase" id="RU362048"/>
    </source>
</evidence>
<keyword evidence="6 7" id="KW-0472">Membrane</keyword>
<sequence>MHEWSDLFKTTIGLLAIVNPIGGIPIFISATRGWTNQERARTARTVAITVFSVLFVSLFLGERILDFFSISISSFLVGGGILILLLAISMLQAKDSLIRQTPEEAEEAAEKQAVGVVPLGIPLLAGPGAISSVIIAAHHVKSGFIGHTKLILPILLISLLVWGIFLLSVRITNKFGTTGINIVTRLMGLILAAMAVEFIAKGLGELFPKLI</sequence>
<evidence type="ECO:0000256" key="2">
    <source>
        <dbReference type="ARBA" id="ARBA00009784"/>
    </source>
</evidence>
<evidence type="ECO:0000256" key="6">
    <source>
        <dbReference type="ARBA" id="ARBA00023136"/>
    </source>
</evidence>
<dbReference type="PANTHER" id="PTHR33508:SF1">
    <property type="entry name" value="UPF0056 MEMBRANE PROTEIN YHCE"/>
    <property type="match status" value="1"/>
</dbReference>
<evidence type="ECO:0000256" key="4">
    <source>
        <dbReference type="ARBA" id="ARBA00022692"/>
    </source>
</evidence>
<comment type="subcellular location">
    <subcellularLocation>
        <location evidence="1 7">Cell membrane</location>
        <topology evidence="1 7">Multi-pass membrane protein</topology>
    </subcellularLocation>
</comment>
<proteinExistence type="inferred from homology"/>
<dbReference type="GO" id="GO:0005886">
    <property type="term" value="C:plasma membrane"/>
    <property type="evidence" value="ECO:0007669"/>
    <property type="project" value="UniProtKB-SubCell"/>
</dbReference>
<evidence type="ECO:0000256" key="3">
    <source>
        <dbReference type="ARBA" id="ARBA00022475"/>
    </source>
</evidence>
<keyword evidence="4 7" id="KW-0812">Transmembrane</keyword>
<feature type="transmembrane region" description="Helical" evidence="7">
    <location>
        <begin position="150"/>
        <end position="170"/>
    </location>
</feature>
<keyword evidence="5 7" id="KW-1133">Transmembrane helix</keyword>
<dbReference type="EMBL" id="SMCO01000022">
    <property type="protein sequence ID" value="TCV82319.1"/>
    <property type="molecule type" value="Genomic_DNA"/>
</dbReference>
<dbReference type="NCBIfam" id="TIGR00427">
    <property type="entry name" value="NAAT family transporter"/>
    <property type="match status" value="1"/>
</dbReference>
<feature type="transmembrane region" description="Helical" evidence="7">
    <location>
        <begin position="112"/>
        <end position="138"/>
    </location>
</feature>
<evidence type="ECO:0000313" key="8">
    <source>
        <dbReference type="EMBL" id="TCV82319.1"/>
    </source>
</evidence>
<feature type="transmembrane region" description="Helical" evidence="7">
    <location>
        <begin position="67"/>
        <end position="91"/>
    </location>
</feature>
<keyword evidence="9" id="KW-1185">Reference proteome</keyword>
<dbReference type="OrthoDB" id="21094at2"/>
<dbReference type="PANTHER" id="PTHR33508">
    <property type="entry name" value="UPF0056 MEMBRANE PROTEIN YHCE"/>
    <property type="match status" value="1"/>
</dbReference>
<evidence type="ECO:0000256" key="5">
    <source>
        <dbReference type="ARBA" id="ARBA00022989"/>
    </source>
</evidence>